<name>A0A7G9G5A1_9FIRM</name>
<dbReference type="RefSeq" id="WP_249303345.1">
    <property type="nucleotide sequence ID" value="NZ_CP060634.1"/>
</dbReference>
<evidence type="ECO:0000256" key="1">
    <source>
        <dbReference type="SAM" id="Phobius"/>
    </source>
</evidence>
<keyword evidence="1" id="KW-0812">Transmembrane</keyword>
<accession>A0A7G9G5A1</accession>
<evidence type="ECO:0000313" key="3">
    <source>
        <dbReference type="Proteomes" id="UP000515823"/>
    </source>
</evidence>
<protein>
    <recommendedName>
        <fullName evidence="4">Zinc-finger domain-containing protein</fullName>
    </recommendedName>
</protein>
<dbReference type="KEGG" id="qdo:H9Q78_02105"/>
<dbReference type="EMBL" id="CP060634">
    <property type="protein sequence ID" value="QNM05983.1"/>
    <property type="molecule type" value="Genomic_DNA"/>
</dbReference>
<reference evidence="2 3" key="1">
    <citation type="submission" date="2020-08" db="EMBL/GenBank/DDBJ databases">
        <authorList>
            <person name="Liu C."/>
            <person name="Sun Q."/>
        </authorList>
    </citation>
    <scope>NUCLEOTIDE SEQUENCE [LARGE SCALE GENOMIC DNA]</scope>
    <source>
        <strain evidence="2 3">NSJ-38</strain>
    </source>
</reference>
<proteinExistence type="predicted"/>
<sequence length="264" mass="30002">MKYKCDMIRDLMPLCTDDSASESSKKAVFGHMVECRDCEKYYEELIHGVELCTKEEDVFSSGYAALARRIRKRNMRRRFTACLIAGIVFLLLGNYALGYRFSAEKAASQSGKLNSTSELLGTYDWGKVRFFFYESAANYDTIVSCRHWNGWRSDDNYFVWPKYPGDEGKVLVTSGIYFWVREKGILLFPVLSDDPDIVKITITAFGETKSADVAPGALSVLAFENNDPSVPDHTAGCAYDGEGKVKYELEYDESMVRWRWENAG</sequence>
<dbReference type="Proteomes" id="UP000515823">
    <property type="component" value="Chromosome"/>
</dbReference>
<evidence type="ECO:0000313" key="2">
    <source>
        <dbReference type="EMBL" id="QNM05983.1"/>
    </source>
</evidence>
<evidence type="ECO:0008006" key="4">
    <source>
        <dbReference type="Google" id="ProtNLM"/>
    </source>
</evidence>
<gene>
    <name evidence="2" type="ORF">H9Q78_02105</name>
</gene>
<dbReference type="AlphaFoldDB" id="A0A7G9G5A1"/>
<feature type="transmembrane region" description="Helical" evidence="1">
    <location>
        <begin position="78"/>
        <end position="97"/>
    </location>
</feature>
<keyword evidence="1" id="KW-0472">Membrane</keyword>
<organism evidence="2 3">
    <name type="scientific">Qiania dongpingensis</name>
    <dbReference type="NCBI Taxonomy" id="2763669"/>
    <lineage>
        <taxon>Bacteria</taxon>
        <taxon>Bacillati</taxon>
        <taxon>Bacillota</taxon>
        <taxon>Clostridia</taxon>
        <taxon>Lachnospirales</taxon>
        <taxon>Lachnospiraceae</taxon>
        <taxon>Qiania</taxon>
    </lineage>
</organism>
<keyword evidence="3" id="KW-1185">Reference proteome</keyword>
<keyword evidence="1" id="KW-1133">Transmembrane helix</keyword>